<dbReference type="Proteomes" id="UP001202281">
    <property type="component" value="Unassembled WGS sequence"/>
</dbReference>
<comment type="caution">
    <text evidence="2">The sequence shown here is derived from an EMBL/GenBank/DDBJ whole genome shotgun (WGS) entry which is preliminary data.</text>
</comment>
<evidence type="ECO:0008006" key="4">
    <source>
        <dbReference type="Google" id="ProtNLM"/>
    </source>
</evidence>
<keyword evidence="3" id="KW-1185">Reference proteome</keyword>
<gene>
    <name evidence="2" type="ORF">MTR66_17960</name>
</gene>
<evidence type="ECO:0000313" key="2">
    <source>
        <dbReference type="EMBL" id="MCJ2188692.1"/>
    </source>
</evidence>
<protein>
    <recommendedName>
        <fullName evidence="4">Protease inhibitor Inh</fullName>
    </recommendedName>
</protein>
<evidence type="ECO:0000313" key="3">
    <source>
        <dbReference type="Proteomes" id="UP001202281"/>
    </source>
</evidence>
<dbReference type="RefSeq" id="WP_243923563.1">
    <property type="nucleotide sequence ID" value="NZ_JALHLG010000042.1"/>
</dbReference>
<sequence length="138" mass="14383">MKFRERLYAKAAPGLALAAAAACLLTPAASMAQVSGPWRVSGDIDGKNFVLDCQFVPNGTQLGGVCTDVATGDSKKSKLKKHKLSSGSVKGSAVAWSYPVKVMFLSVDINFAGTLNGNRMTGTISAKGREGHFTASQS</sequence>
<accession>A0ABT0BUK8</accession>
<evidence type="ECO:0000256" key="1">
    <source>
        <dbReference type="SAM" id="SignalP"/>
    </source>
</evidence>
<organism evidence="2 3">
    <name type="scientific">Novosphingobium beihaiensis</name>
    <dbReference type="NCBI Taxonomy" id="2930389"/>
    <lineage>
        <taxon>Bacteria</taxon>
        <taxon>Pseudomonadati</taxon>
        <taxon>Pseudomonadota</taxon>
        <taxon>Alphaproteobacteria</taxon>
        <taxon>Sphingomonadales</taxon>
        <taxon>Sphingomonadaceae</taxon>
        <taxon>Novosphingobium</taxon>
    </lineage>
</organism>
<dbReference type="EMBL" id="JALHLG010000042">
    <property type="protein sequence ID" value="MCJ2188692.1"/>
    <property type="molecule type" value="Genomic_DNA"/>
</dbReference>
<keyword evidence="1" id="KW-0732">Signal</keyword>
<name>A0ABT0BUK8_9SPHN</name>
<feature type="signal peptide" evidence="1">
    <location>
        <begin position="1"/>
        <end position="32"/>
    </location>
</feature>
<dbReference type="PROSITE" id="PS51257">
    <property type="entry name" value="PROKAR_LIPOPROTEIN"/>
    <property type="match status" value="1"/>
</dbReference>
<feature type="chain" id="PRO_5046545892" description="Protease inhibitor Inh" evidence="1">
    <location>
        <begin position="33"/>
        <end position="138"/>
    </location>
</feature>
<proteinExistence type="predicted"/>
<reference evidence="2 3" key="1">
    <citation type="submission" date="2022-04" db="EMBL/GenBank/DDBJ databases">
        <title>Identification of a novel bacterium isolated from mangrove sediments.</title>
        <authorList>
            <person name="Pan X."/>
        </authorList>
    </citation>
    <scope>NUCLEOTIDE SEQUENCE [LARGE SCALE GENOMIC DNA]</scope>
    <source>
        <strain evidence="2 3">B2638</strain>
    </source>
</reference>